<dbReference type="EMBL" id="LR797248">
    <property type="protein sequence ID" value="CAB4195844.1"/>
    <property type="molecule type" value="Genomic_DNA"/>
</dbReference>
<sequence length="58" mass="6718">MIHQYKIIISYNLSSPHPSWDWCAVTDDYDGQETDPIGYGSTAREAVEILMEQLEDRE</sequence>
<name>A0A6J5RV58_9CAUD</name>
<proteinExistence type="predicted"/>
<evidence type="ECO:0000313" key="2">
    <source>
        <dbReference type="EMBL" id="CAB4195844.1"/>
    </source>
</evidence>
<evidence type="ECO:0000313" key="1">
    <source>
        <dbReference type="EMBL" id="CAB4156566.1"/>
    </source>
</evidence>
<gene>
    <name evidence="2" type="ORF">UFOVP1303_40</name>
    <name evidence="3" type="ORF">UFOVP1417_14</name>
    <name evidence="4" type="ORF">UFOVP1517_16</name>
    <name evidence="1" type="ORF">UFOVP664_73</name>
</gene>
<dbReference type="EMBL" id="LR797366">
    <property type="protein sequence ID" value="CAB4210448.1"/>
    <property type="molecule type" value="Genomic_DNA"/>
</dbReference>
<reference evidence="2" key="1">
    <citation type="submission" date="2020-05" db="EMBL/GenBank/DDBJ databases">
        <authorList>
            <person name="Chiriac C."/>
            <person name="Salcher M."/>
            <person name="Ghai R."/>
            <person name="Kavagutti S V."/>
        </authorList>
    </citation>
    <scope>NUCLEOTIDE SEQUENCE</scope>
</reference>
<organism evidence="2">
    <name type="scientific">uncultured Caudovirales phage</name>
    <dbReference type="NCBI Taxonomy" id="2100421"/>
    <lineage>
        <taxon>Viruses</taxon>
        <taxon>Duplodnaviria</taxon>
        <taxon>Heunggongvirae</taxon>
        <taxon>Uroviricota</taxon>
        <taxon>Caudoviricetes</taxon>
        <taxon>Peduoviridae</taxon>
        <taxon>Maltschvirus</taxon>
        <taxon>Maltschvirus maltsch</taxon>
    </lineage>
</organism>
<dbReference type="EMBL" id="LR798366">
    <property type="protein sequence ID" value="CAB5226670.1"/>
    <property type="molecule type" value="Genomic_DNA"/>
</dbReference>
<evidence type="ECO:0000313" key="4">
    <source>
        <dbReference type="EMBL" id="CAB5226670.1"/>
    </source>
</evidence>
<dbReference type="EMBL" id="LR796638">
    <property type="protein sequence ID" value="CAB4156566.1"/>
    <property type="molecule type" value="Genomic_DNA"/>
</dbReference>
<accession>A0A6J5RV58</accession>
<protein>
    <submittedName>
        <fullName evidence="2">Uncharacterized protein</fullName>
    </submittedName>
</protein>
<evidence type="ECO:0000313" key="3">
    <source>
        <dbReference type="EMBL" id="CAB4210448.1"/>
    </source>
</evidence>